<dbReference type="EMBL" id="JBFXLU010000067">
    <property type="protein sequence ID" value="KAL2845932.1"/>
    <property type="molecule type" value="Genomic_DNA"/>
</dbReference>
<dbReference type="PANTHER" id="PTHR38048">
    <property type="entry name" value="EXPRESSED PROTEIN"/>
    <property type="match status" value="1"/>
</dbReference>
<evidence type="ECO:0000313" key="3">
    <source>
        <dbReference type="Proteomes" id="UP001610446"/>
    </source>
</evidence>
<protein>
    <recommendedName>
        <fullName evidence="1">Hemerythrin-like domain-containing protein</fullName>
    </recommendedName>
</protein>
<reference evidence="2 3" key="1">
    <citation type="submission" date="2024-07" db="EMBL/GenBank/DDBJ databases">
        <title>Section-level genome sequencing and comparative genomics of Aspergillus sections Usti and Cavernicolus.</title>
        <authorList>
            <consortium name="Lawrence Berkeley National Laboratory"/>
            <person name="Nybo J.L."/>
            <person name="Vesth T.C."/>
            <person name="Theobald S."/>
            <person name="Frisvad J.C."/>
            <person name="Larsen T.O."/>
            <person name="Kjaerboelling I."/>
            <person name="Rothschild-Mancinelli K."/>
            <person name="Lyhne E.K."/>
            <person name="Kogle M.E."/>
            <person name="Barry K."/>
            <person name="Clum A."/>
            <person name="Na H."/>
            <person name="Ledsgaard L."/>
            <person name="Lin J."/>
            <person name="Lipzen A."/>
            <person name="Kuo A."/>
            <person name="Riley R."/>
            <person name="Mondo S."/>
            <person name="Labutti K."/>
            <person name="Haridas S."/>
            <person name="Pangalinan J."/>
            <person name="Salamov A.A."/>
            <person name="Simmons B.A."/>
            <person name="Magnuson J.K."/>
            <person name="Chen J."/>
            <person name="Drula E."/>
            <person name="Henrissat B."/>
            <person name="Wiebenga A."/>
            <person name="Lubbers R.J."/>
            <person name="Gomes A.C."/>
            <person name="Makela M.R."/>
            <person name="Stajich J."/>
            <person name="Grigoriev I.V."/>
            <person name="Mortensen U.H."/>
            <person name="De Vries R.P."/>
            <person name="Baker S.E."/>
            <person name="Andersen M.R."/>
        </authorList>
    </citation>
    <scope>NUCLEOTIDE SEQUENCE [LARGE SCALE GENOMIC DNA]</scope>
    <source>
        <strain evidence="2 3">CBS 123904</strain>
    </source>
</reference>
<accession>A0ABR4K0R6</accession>
<dbReference type="InterPro" id="IPR012312">
    <property type="entry name" value="Hemerythrin-like"/>
</dbReference>
<dbReference type="Pfam" id="PF01814">
    <property type="entry name" value="Hemerythrin"/>
    <property type="match status" value="1"/>
</dbReference>
<organism evidence="2 3">
    <name type="scientific">Aspergillus pseudoustus</name>
    <dbReference type="NCBI Taxonomy" id="1810923"/>
    <lineage>
        <taxon>Eukaryota</taxon>
        <taxon>Fungi</taxon>
        <taxon>Dikarya</taxon>
        <taxon>Ascomycota</taxon>
        <taxon>Pezizomycotina</taxon>
        <taxon>Eurotiomycetes</taxon>
        <taxon>Eurotiomycetidae</taxon>
        <taxon>Eurotiales</taxon>
        <taxon>Aspergillaceae</taxon>
        <taxon>Aspergillus</taxon>
        <taxon>Aspergillus subgen. Nidulantes</taxon>
    </lineage>
</organism>
<dbReference type="InterPro" id="IPR053206">
    <property type="entry name" value="Dimeric_xanthone_biosynth"/>
</dbReference>
<feature type="domain" description="Hemerythrin-like" evidence="1">
    <location>
        <begin position="34"/>
        <end position="166"/>
    </location>
</feature>
<dbReference type="Gene3D" id="1.20.120.520">
    <property type="entry name" value="nmb1532 protein domain like"/>
    <property type="match status" value="1"/>
</dbReference>
<dbReference type="Proteomes" id="UP001610446">
    <property type="component" value="Unassembled WGS sequence"/>
</dbReference>
<evidence type="ECO:0000259" key="1">
    <source>
        <dbReference type="Pfam" id="PF01814"/>
    </source>
</evidence>
<gene>
    <name evidence="2" type="ORF">BJY01DRAFT_177221</name>
</gene>
<sequence>MSIPWADQPYALLSTELPKGYGNASDGSIAVFTAMTLAHNMIIRHLNSIYLQATGVDSTTSEGDTRDFLFFCKTWLTELHGHHDGEESILFPMLDEYTGVVGGAMGEAEAQHGTFRDGVDEMAAYIDHMSLTTTNLSEYSGIELRRIIRGFAPALMRHLREEPGQLLAIGERVGGVGLKRVWDDFEARLIREGMSKWDKHVMLPVVLGTNDHDFDGGAHANFPPFPFFLPFLIRVYFAKRHAGAWRFFPCWNSRRRELAFVGEGWEDALDGEGEGEVEGERR</sequence>
<name>A0ABR4K0R6_9EURO</name>
<dbReference type="PANTHER" id="PTHR38048:SF2">
    <property type="entry name" value="HEMERYTHRIN-LIKE DOMAIN-CONTAINING PROTEIN"/>
    <property type="match status" value="1"/>
</dbReference>
<comment type="caution">
    <text evidence="2">The sequence shown here is derived from an EMBL/GenBank/DDBJ whole genome shotgun (WGS) entry which is preliminary data.</text>
</comment>
<keyword evidence="3" id="KW-1185">Reference proteome</keyword>
<proteinExistence type="predicted"/>
<dbReference type="CDD" id="cd12108">
    <property type="entry name" value="Hr-like"/>
    <property type="match status" value="1"/>
</dbReference>
<evidence type="ECO:0000313" key="2">
    <source>
        <dbReference type="EMBL" id="KAL2845932.1"/>
    </source>
</evidence>